<evidence type="ECO:0000313" key="2">
    <source>
        <dbReference type="Proteomes" id="UP000277766"/>
    </source>
</evidence>
<dbReference type="Proteomes" id="UP000277766">
    <property type="component" value="Unassembled WGS sequence"/>
</dbReference>
<dbReference type="AlphaFoldDB" id="A0A431W0Q4"/>
<gene>
    <name evidence="1" type="ORF">EJ104_03935</name>
</gene>
<keyword evidence="2" id="KW-1185">Reference proteome</keyword>
<protein>
    <submittedName>
        <fullName evidence="1">Uncharacterized protein</fullName>
    </submittedName>
</protein>
<sequence length="95" mass="10893">MTPKTLDTAELLEVWKVLENLTVSLDRLGLYQLRYGEAGAMHELHRHLSPELVRRIAHARRLTVDALTRDDPDMLERLEQLAEDEAAIGYWTGPT</sequence>
<accession>A0A431W0Q4</accession>
<dbReference type="RefSeq" id="WP_126351460.1">
    <property type="nucleotide sequence ID" value="NZ_CP086380.1"/>
</dbReference>
<evidence type="ECO:0000313" key="1">
    <source>
        <dbReference type="EMBL" id="RTR29005.1"/>
    </source>
</evidence>
<reference evidence="1 2" key="1">
    <citation type="submission" date="2018-12" db="EMBL/GenBank/DDBJ databases">
        <title>Deinococcus radiophilus ATCC 27603 genome sequencing and assembly.</title>
        <authorList>
            <person name="Maclea K.S."/>
            <person name="Maynard C.R."/>
        </authorList>
    </citation>
    <scope>NUCLEOTIDE SEQUENCE [LARGE SCALE GENOMIC DNA]</scope>
    <source>
        <strain evidence="1 2">ATCC 27603</strain>
    </source>
</reference>
<comment type="caution">
    <text evidence="1">The sequence shown here is derived from an EMBL/GenBank/DDBJ whole genome shotgun (WGS) entry which is preliminary data.</text>
</comment>
<name>A0A431W0Q4_9DEIO</name>
<dbReference type="EMBL" id="RXPE01000005">
    <property type="protein sequence ID" value="RTR29005.1"/>
    <property type="molecule type" value="Genomic_DNA"/>
</dbReference>
<proteinExistence type="predicted"/>
<organism evidence="1 2">
    <name type="scientific">Deinococcus radiophilus</name>
    <dbReference type="NCBI Taxonomy" id="32062"/>
    <lineage>
        <taxon>Bacteria</taxon>
        <taxon>Thermotogati</taxon>
        <taxon>Deinococcota</taxon>
        <taxon>Deinococci</taxon>
        <taxon>Deinococcales</taxon>
        <taxon>Deinococcaceae</taxon>
        <taxon>Deinococcus</taxon>
    </lineage>
</organism>